<keyword evidence="8" id="KW-1185">Reference proteome</keyword>
<dbReference type="Proteomes" id="UP001431783">
    <property type="component" value="Unassembled WGS sequence"/>
</dbReference>
<dbReference type="PANTHER" id="PTHR48021:SF39">
    <property type="entry name" value="MAJOR FACILITATOR SUPERFAMILY (MFS) PROFILE DOMAIN-CONTAINING PROTEIN"/>
    <property type="match status" value="1"/>
</dbReference>
<feature type="transmembrane region" description="Helical" evidence="5">
    <location>
        <begin position="309"/>
        <end position="328"/>
    </location>
</feature>
<feature type="transmembrane region" description="Helical" evidence="5">
    <location>
        <begin position="153"/>
        <end position="171"/>
    </location>
</feature>
<feature type="transmembrane region" description="Helical" evidence="5">
    <location>
        <begin position="337"/>
        <end position="357"/>
    </location>
</feature>
<dbReference type="InterPro" id="IPR036259">
    <property type="entry name" value="MFS_trans_sf"/>
</dbReference>
<feature type="transmembrane region" description="Helical" evidence="5">
    <location>
        <begin position="389"/>
        <end position="410"/>
    </location>
</feature>
<reference evidence="7 8" key="1">
    <citation type="submission" date="2023-03" db="EMBL/GenBank/DDBJ databases">
        <title>Genome insight into feeding habits of ladybird beetles.</title>
        <authorList>
            <person name="Li H.-S."/>
            <person name="Huang Y.-H."/>
            <person name="Pang H."/>
        </authorList>
    </citation>
    <scope>NUCLEOTIDE SEQUENCE [LARGE SCALE GENOMIC DNA]</scope>
    <source>
        <strain evidence="7">SYSU_2023b</strain>
        <tissue evidence="7">Whole body</tissue>
    </source>
</reference>
<proteinExistence type="predicted"/>
<dbReference type="InterPro" id="IPR020846">
    <property type="entry name" value="MFS_dom"/>
</dbReference>
<protein>
    <recommendedName>
        <fullName evidence="6">Major facilitator superfamily (MFS) profile domain-containing protein</fullName>
    </recommendedName>
</protein>
<comment type="caution">
    <text evidence="7">The sequence shown here is derived from an EMBL/GenBank/DDBJ whole genome shotgun (WGS) entry which is preliminary data.</text>
</comment>
<name>A0AAW1URC1_9CUCU</name>
<sequence length="524" mass="57993">MARKKGDTKICCFLSRSTLSQIIAVIVKNIVLMGYGMSVGYPTILIPDLSRRNIGDPLRLGPEGISWVGSISLITVPLGCLISGVVTQPLGRRRSMQLLNIPYCITWLIYYFSTDAWHVLVNLAIGGFAGGLMEAPVLTYVAEISQPHLRGTLASSASVTVAAGIMIQFIIGKFLDWKSAALCSLLVPILSFTLLFFIPETPPWLISKKRYDEAKESLAWLRGWVSLQDVEKEYEELLSNSRINEQMKQHRMVRKPSMVKSLMSRNFIRPFTLLTFACCLVHFCGLTPIQTYSVKIFNSLHSPVDGHSATAVLGVVCLIGSLVCLLIVRKCGRRKTSFISLGGTTICFFVLGTYMHFAKINTLEEPSNVSHGVTNSTSFAVEHSGQVTWFPFTALILGVFSAQMGIRLLPWTLVGEVFPDEIRAIAAGMMGTSYYVSGFICNKTLLKYISLVSLPGAFWTFSAVSATGVMILYFTLPETEGKTLQEIIDHFAGNSKLGNNIRKKIKNVGEENQQSEKLYRFETT</sequence>
<evidence type="ECO:0000259" key="6">
    <source>
        <dbReference type="PROSITE" id="PS50850"/>
    </source>
</evidence>
<evidence type="ECO:0000313" key="7">
    <source>
        <dbReference type="EMBL" id="KAK9886076.1"/>
    </source>
</evidence>
<dbReference type="Pfam" id="PF00083">
    <property type="entry name" value="Sugar_tr"/>
    <property type="match status" value="1"/>
</dbReference>
<feature type="transmembrane region" description="Helical" evidence="5">
    <location>
        <begin position="119"/>
        <end position="141"/>
    </location>
</feature>
<evidence type="ECO:0000256" key="5">
    <source>
        <dbReference type="SAM" id="Phobius"/>
    </source>
</evidence>
<feature type="transmembrane region" description="Helical" evidence="5">
    <location>
        <begin position="267"/>
        <end position="289"/>
    </location>
</feature>
<dbReference type="InterPro" id="IPR005828">
    <property type="entry name" value="MFS_sugar_transport-like"/>
</dbReference>
<dbReference type="PROSITE" id="PS50850">
    <property type="entry name" value="MFS"/>
    <property type="match status" value="1"/>
</dbReference>
<comment type="subcellular location">
    <subcellularLocation>
        <location evidence="1">Membrane</location>
        <topology evidence="1">Multi-pass membrane protein</topology>
    </subcellularLocation>
</comment>
<dbReference type="GO" id="GO:0022857">
    <property type="term" value="F:transmembrane transporter activity"/>
    <property type="evidence" value="ECO:0007669"/>
    <property type="project" value="InterPro"/>
</dbReference>
<evidence type="ECO:0000313" key="8">
    <source>
        <dbReference type="Proteomes" id="UP001431783"/>
    </source>
</evidence>
<dbReference type="GO" id="GO:0016020">
    <property type="term" value="C:membrane"/>
    <property type="evidence" value="ECO:0007669"/>
    <property type="project" value="UniProtKB-SubCell"/>
</dbReference>
<dbReference type="SUPFAM" id="SSF103473">
    <property type="entry name" value="MFS general substrate transporter"/>
    <property type="match status" value="1"/>
</dbReference>
<feature type="transmembrane region" description="Helical" evidence="5">
    <location>
        <begin position="64"/>
        <end position="86"/>
    </location>
</feature>
<organism evidence="7 8">
    <name type="scientific">Henosepilachna vigintioctopunctata</name>
    <dbReference type="NCBI Taxonomy" id="420089"/>
    <lineage>
        <taxon>Eukaryota</taxon>
        <taxon>Metazoa</taxon>
        <taxon>Ecdysozoa</taxon>
        <taxon>Arthropoda</taxon>
        <taxon>Hexapoda</taxon>
        <taxon>Insecta</taxon>
        <taxon>Pterygota</taxon>
        <taxon>Neoptera</taxon>
        <taxon>Endopterygota</taxon>
        <taxon>Coleoptera</taxon>
        <taxon>Polyphaga</taxon>
        <taxon>Cucujiformia</taxon>
        <taxon>Coccinelloidea</taxon>
        <taxon>Coccinellidae</taxon>
        <taxon>Epilachninae</taxon>
        <taxon>Epilachnini</taxon>
        <taxon>Henosepilachna</taxon>
    </lineage>
</organism>
<gene>
    <name evidence="7" type="ORF">WA026_014861</name>
</gene>
<keyword evidence="3 5" id="KW-1133">Transmembrane helix</keyword>
<evidence type="ECO:0000256" key="3">
    <source>
        <dbReference type="ARBA" id="ARBA00022989"/>
    </source>
</evidence>
<feature type="transmembrane region" description="Helical" evidence="5">
    <location>
        <begin position="21"/>
        <end position="44"/>
    </location>
</feature>
<dbReference type="Gene3D" id="1.20.1250.20">
    <property type="entry name" value="MFS general substrate transporter like domains"/>
    <property type="match status" value="1"/>
</dbReference>
<feature type="transmembrane region" description="Helical" evidence="5">
    <location>
        <begin position="98"/>
        <end position="113"/>
    </location>
</feature>
<dbReference type="EMBL" id="JARQZJ010000098">
    <property type="protein sequence ID" value="KAK9886076.1"/>
    <property type="molecule type" value="Genomic_DNA"/>
</dbReference>
<feature type="transmembrane region" description="Helical" evidence="5">
    <location>
        <begin position="457"/>
        <end position="476"/>
    </location>
</feature>
<evidence type="ECO:0000256" key="2">
    <source>
        <dbReference type="ARBA" id="ARBA00022692"/>
    </source>
</evidence>
<evidence type="ECO:0000256" key="4">
    <source>
        <dbReference type="ARBA" id="ARBA00023136"/>
    </source>
</evidence>
<accession>A0AAW1URC1</accession>
<keyword evidence="2 5" id="KW-0812">Transmembrane</keyword>
<feature type="domain" description="Major facilitator superfamily (MFS) profile" evidence="6">
    <location>
        <begin position="22"/>
        <end position="480"/>
    </location>
</feature>
<dbReference type="AlphaFoldDB" id="A0AAW1URC1"/>
<keyword evidence="4 5" id="KW-0472">Membrane</keyword>
<dbReference type="InterPro" id="IPR050549">
    <property type="entry name" value="MFS_Trehalose_Transporter"/>
</dbReference>
<feature type="transmembrane region" description="Helical" evidence="5">
    <location>
        <begin position="422"/>
        <end position="445"/>
    </location>
</feature>
<dbReference type="InterPro" id="IPR005829">
    <property type="entry name" value="Sugar_transporter_CS"/>
</dbReference>
<dbReference type="FunFam" id="1.20.1250.20:FF:000249">
    <property type="entry name" value="facilitated trehalose transporter Tret1"/>
    <property type="match status" value="1"/>
</dbReference>
<evidence type="ECO:0000256" key="1">
    <source>
        <dbReference type="ARBA" id="ARBA00004141"/>
    </source>
</evidence>
<feature type="transmembrane region" description="Helical" evidence="5">
    <location>
        <begin position="177"/>
        <end position="198"/>
    </location>
</feature>
<dbReference type="PANTHER" id="PTHR48021">
    <property type="match status" value="1"/>
</dbReference>
<dbReference type="PROSITE" id="PS00217">
    <property type="entry name" value="SUGAR_TRANSPORT_2"/>
    <property type="match status" value="1"/>
</dbReference>